<sequence length="142" mass="16310">MLANPTRATTVYFWNNRFVFTINTMDATKHITFCVQGKFGGSWWSKRKAGDNPLHVNIIFDTLNRVNMMNWPKADSHGKAGRFRRYNSEGCQCDGDAVDAVAAAFDIIWKLGRKLAWETLGPIWEIHLAAMKRRSAATWQWD</sequence>
<accession>A0AAI8Z956</accession>
<gene>
    <name evidence="1" type="ORF">LECACI_7A009911</name>
</gene>
<name>A0AAI8Z956_9PEZI</name>
<organism evidence="1 2">
    <name type="scientific">Lecanosticta acicola</name>
    <dbReference type="NCBI Taxonomy" id="111012"/>
    <lineage>
        <taxon>Eukaryota</taxon>
        <taxon>Fungi</taxon>
        <taxon>Dikarya</taxon>
        <taxon>Ascomycota</taxon>
        <taxon>Pezizomycotina</taxon>
        <taxon>Dothideomycetes</taxon>
        <taxon>Dothideomycetidae</taxon>
        <taxon>Mycosphaerellales</taxon>
        <taxon>Mycosphaerellaceae</taxon>
        <taxon>Lecanosticta</taxon>
    </lineage>
</organism>
<dbReference type="Proteomes" id="UP001296104">
    <property type="component" value="Unassembled WGS sequence"/>
</dbReference>
<dbReference type="EMBL" id="CAVMBE010000133">
    <property type="protein sequence ID" value="CAK4034753.1"/>
    <property type="molecule type" value="Genomic_DNA"/>
</dbReference>
<proteinExistence type="predicted"/>
<evidence type="ECO:0000313" key="2">
    <source>
        <dbReference type="Proteomes" id="UP001296104"/>
    </source>
</evidence>
<evidence type="ECO:0000313" key="1">
    <source>
        <dbReference type="EMBL" id="CAK4034753.1"/>
    </source>
</evidence>
<dbReference type="AlphaFoldDB" id="A0AAI8Z956"/>
<comment type="caution">
    <text evidence="1">The sequence shown here is derived from an EMBL/GenBank/DDBJ whole genome shotgun (WGS) entry which is preliminary data.</text>
</comment>
<keyword evidence="2" id="KW-1185">Reference proteome</keyword>
<protein>
    <submittedName>
        <fullName evidence="1">Uncharacterized protein</fullName>
    </submittedName>
</protein>
<reference evidence="1" key="1">
    <citation type="submission" date="2023-11" db="EMBL/GenBank/DDBJ databases">
        <authorList>
            <person name="Alioto T."/>
            <person name="Alioto T."/>
            <person name="Gomez Garrido J."/>
        </authorList>
    </citation>
    <scope>NUCLEOTIDE SEQUENCE</scope>
</reference>